<evidence type="ECO:0000313" key="1">
    <source>
        <dbReference type="EMBL" id="AIG26436.1"/>
    </source>
</evidence>
<evidence type="ECO:0000313" key="2">
    <source>
        <dbReference type="Proteomes" id="UP000005850"/>
    </source>
</evidence>
<reference evidence="1 2" key="1">
    <citation type="journal article" date="2011" name="J. Bacteriol.">
        <title>Genome sequence of Brevibacillus laterosporus LMG 15441, a pathogen of invertebrates.</title>
        <authorList>
            <person name="Djukic M."/>
            <person name="Poehlein A."/>
            <person name="Thurmer A."/>
            <person name="Daniel R."/>
        </authorList>
    </citation>
    <scope>NUCLEOTIDE SEQUENCE [LARGE SCALE GENOMIC DNA]</scope>
    <source>
        <strain evidence="1 2">LMG 15441</strain>
    </source>
</reference>
<name>A0A075R4M1_BRELA</name>
<keyword evidence="2" id="KW-1185">Reference proteome</keyword>
<proteinExistence type="predicted"/>
<protein>
    <submittedName>
        <fullName evidence="1">Uncharacterized protein</fullName>
    </submittedName>
</protein>
<dbReference type="Proteomes" id="UP000005850">
    <property type="component" value="Chromosome"/>
</dbReference>
<dbReference type="EMBL" id="CP007806">
    <property type="protein sequence ID" value="AIG26436.1"/>
    <property type="molecule type" value="Genomic_DNA"/>
</dbReference>
<dbReference type="AlphaFoldDB" id="A0A075R4M1"/>
<accession>A0A075R4M1</accession>
<dbReference type="KEGG" id="blr:BRLA_c021150"/>
<dbReference type="HOGENOM" id="CLU_2551661_0_0_9"/>
<organism evidence="1 2">
    <name type="scientific">Brevibacillus laterosporus LMG 15441</name>
    <dbReference type="NCBI Taxonomy" id="1042163"/>
    <lineage>
        <taxon>Bacteria</taxon>
        <taxon>Bacillati</taxon>
        <taxon>Bacillota</taxon>
        <taxon>Bacilli</taxon>
        <taxon>Bacillales</taxon>
        <taxon>Paenibacillaceae</taxon>
        <taxon>Brevibacillus</taxon>
    </lineage>
</organism>
<gene>
    <name evidence="1" type="ORF">BRLA_c021150</name>
</gene>
<sequence>MSVIIIRLVLLRYYFHQGDEKKWGASIFIDQKTGKLKSVVHIQTPLKSLPPDETAKQKAMAFLKELYGDKAKAYKVKDIMDS</sequence>
<dbReference type="RefSeq" id="WP_003337294.1">
    <property type="nucleotide sequence ID" value="NZ_CP007806.1"/>
</dbReference>